<evidence type="ECO:0000313" key="2">
    <source>
        <dbReference type="EMBL" id="KAK1745088.1"/>
    </source>
</evidence>
<proteinExistence type="predicted"/>
<protein>
    <submittedName>
        <fullName evidence="2">Uncharacterized protein</fullName>
    </submittedName>
</protein>
<comment type="caution">
    <text evidence="2">The sequence shown here is derived from an EMBL/GenBank/DDBJ whole genome shotgun (WGS) entry which is preliminary data.</text>
</comment>
<dbReference type="Proteomes" id="UP001224775">
    <property type="component" value="Unassembled WGS sequence"/>
</dbReference>
<name>A0AAD8YEX5_9STRA</name>
<reference evidence="2" key="1">
    <citation type="submission" date="2023-06" db="EMBL/GenBank/DDBJ databases">
        <title>Survivors Of The Sea: Transcriptome response of Skeletonema marinoi to long-term dormancy.</title>
        <authorList>
            <person name="Pinder M.I.M."/>
            <person name="Kourtchenko O."/>
            <person name="Robertson E.K."/>
            <person name="Larsson T."/>
            <person name="Maumus F."/>
            <person name="Osuna-Cruz C.M."/>
            <person name="Vancaester E."/>
            <person name="Stenow R."/>
            <person name="Vandepoele K."/>
            <person name="Ploug H."/>
            <person name="Bruchert V."/>
            <person name="Godhe A."/>
            <person name="Topel M."/>
        </authorList>
    </citation>
    <scope>NUCLEOTIDE SEQUENCE</scope>
    <source>
        <strain evidence="2">R05AC</strain>
    </source>
</reference>
<feature type="region of interest" description="Disordered" evidence="1">
    <location>
        <begin position="1"/>
        <end position="47"/>
    </location>
</feature>
<organism evidence="2 3">
    <name type="scientific">Skeletonema marinoi</name>
    <dbReference type="NCBI Taxonomy" id="267567"/>
    <lineage>
        <taxon>Eukaryota</taxon>
        <taxon>Sar</taxon>
        <taxon>Stramenopiles</taxon>
        <taxon>Ochrophyta</taxon>
        <taxon>Bacillariophyta</taxon>
        <taxon>Coscinodiscophyceae</taxon>
        <taxon>Thalassiosirophycidae</taxon>
        <taxon>Thalassiosirales</taxon>
        <taxon>Skeletonemataceae</taxon>
        <taxon>Skeletonema</taxon>
        <taxon>Skeletonema marinoi-dohrnii complex</taxon>
    </lineage>
</organism>
<dbReference type="Gene3D" id="3.40.50.11340">
    <property type="match status" value="1"/>
</dbReference>
<dbReference type="AlphaFoldDB" id="A0AAD8YEX5"/>
<sequence length="135" mass="15198">MITVKPPSNLGREDFKRSSTVADRPKIKSVVNDESTSRSNSNVPPQKTSIEHFLSIQGASLDTKNSEIYQPIKTGKRLLTYKRFGGRLNNQLFQFITALQHAKVLKRTLVVPDEVREVDWTGMFDTAYGFGILIA</sequence>
<dbReference type="EMBL" id="JATAAI010000006">
    <property type="protein sequence ID" value="KAK1745088.1"/>
    <property type="molecule type" value="Genomic_DNA"/>
</dbReference>
<evidence type="ECO:0000313" key="3">
    <source>
        <dbReference type="Proteomes" id="UP001224775"/>
    </source>
</evidence>
<feature type="compositionally biased region" description="Polar residues" evidence="1">
    <location>
        <begin position="32"/>
        <end position="47"/>
    </location>
</feature>
<gene>
    <name evidence="2" type="ORF">QTG54_004379</name>
</gene>
<accession>A0AAD8YEX5</accession>
<evidence type="ECO:0000256" key="1">
    <source>
        <dbReference type="SAM" id="MobiDB-lite"/>
    </source>
</evidence>
<keyword evidence="3" id="KW-1185">Reference proteome</keyword>